<accession>A0A090QLB7</accession>
<evidence type="ECO:0000313" key="8">
    <source>
        <dbReference type="EMBL" id="GAL03018.1"/>
    </source>
</evidence>
<dbReference type="Pfam" id="PF05971">
    <property type="entry name" value="Methyltransf_10"/>
    <property type="match status" value="1"/>
</dbReference>
<dbReference type="AlphaFoldDB" id="A0A090QLB7"/>
<dbReference type="PIRSF" id="PIRSF029038">
    <property type="entry name" value="Mtase_YbiN_prd"/>
    <property type="match status" value="1"/>
</dbReference>
<keyword evidence="2 6" id="KW-0698">rRNA processing</keyword>
<dbReference type="InterPro" id="IPR010286">
    <property type="entry name" value="METTL16/RlmF"/>
</dbReference>
<dbReference type="InterPro" id="IPR029063">
    <property type="entry name" value="SAM-dependent_MTases_sf"/>
</dbReference>
<dbReference type="GO" id="GO:0005737">
    <property type="term" value="C:cytoplasm"/>
    <property type="evidence" value="ECO:0007669"/>
    <property type="project" value="UniProtKB-SubCell"/>
</dbReference>
<dbReference type="PANTHER" id="PTHR13393">
    <property type="entry name" value="SAM-DEPENDENT METHYLTRANSFERASE"/>
    <property type="match status" value="1"/>
</dbReference>
<keyword evidence="4 6" id="KW-0808">Transferase</keyword>
<keyword evidence="5 6" id="KW-0949">S-adenosyl-L-methionine</keyword>
<dbReference type="NCBIfam" id="NF008725">
    <property type="entry name" value="PRK11727.1"/>
    <property type="match status" value="1"/>
</dbReference>
<evidence type="ECO:0000256" key="2">
    <source>
        <dbReference type="ARBA" id="ARBA00022552"/>
    </source>
</evidence>
<proteinExistence type="inferred from homology"/>
<dbReference type="STRING" id="754436.JCM19237_5911"/>
<dbReference type="PANTHER" id="PTHR13393:SF0">
    <property type="entry name" value="RNA N6-ADENOSINE-METHYLTRANSFERASE METTL16"/>
    <property type="match status" value="1"/>
</dbReference>
<comment type="catalytic activity">
    <reaction evidence="6">
        <text>adenosine(1618) in 23S rRNA + S-adenosyl-L-methionine = N(6)-methyladenosine(1618) in 23S rRNA + S-adenosyl-L-homocysteine + H(+)</text>
        <dbReference type="Rhea" id="RHEA:16497"/>
        <dbReference type="Rhea" id="RHEA-COMP:10229"/>
        <dbReference type="Rhea" id="RHEA-COMP:10231"/>
        <dbReference type="ChEBI" id="CHEBI:15378"/>
        <dbReference type="ChEBI" id="CHEBI:57856"/>
        <dbReference type="ChEBI" id="CHEBI:59789"/>
        <dbReference type="ChEBI" id="CHEBI:74411"/>
        <dbReference type="ChEBI" id="CHEBI:74449"/>
        <dbReference type="EC" id="2.1.1.181"/>
    </reaction>
</comment>
<evidence type="ECO:0000256" key="3">
    <source>
        <dbReference type="ARBA" id="ARBA00022603"/>
    </source>
</evidence>
<sequence length="350" mass="38618">MTKKQSAPTAKKGLHPRNPHRDRYDFDALIKSCPALAPFVAENRFGDRSVDFNNPEAVKTLNRALLSHYYQVAFWDIPAGFLCPPIPGRADYLHYLADLLAESNGGVIPTGKQVRGLDIGAGANCVYPIVGHRAYGWRFVAADIDPISVKSAKFIAESNPSLAGNIQCRLQKNPDHIFTGMINRDDVFDFTLCNPPFHASLEEAMAGNERKVKNLAMNAQKKNPFIAPMKGKSGKFGQPSAQAEKGKSAKAASLNFGGQKAELWCPGGEAAFIRRMIKQSVEVAGQCLWFTTLVSKKDNLQAIYKQLKQVGAVSVKTIDMAQGQKQTRIVAWSFLSAEQHAEWQAERWVK</sequence>
<evidence type="ECO:0000256" key="5">
    <source>
        <dbReference type="ARBA" id="ARBA00022691"/>
    </source>
</evidence>
<evidence type="ECO:0000313" key="9">
    <source>
        <dbReference type="Proteomes" id="UP000029227"/>
    </source>
</evidence>
<dbReference type="CDD" id="cd02440">
    <property type="entry name" value="AdoMet_MTases"/>
    <property type="match status" value="1"/>
</dbReference>
<organism evidence="8 9">
    <name type="scientific">Photobacterium aphoticum</name>
    <dbReference type="NCBI Taxonomy" id="754436"/>
    <lineage>
        <taxon>Bacteria</taxon>
        <taxon>Pseudomonadati</taxon>
        <taxon>Pseudomonadota</taxon>
        <taxon>Gammaproteobacteria</taxon>
        <taxon>Vibrionales</taxon>
        <taxon>Vibrionaceae</taxon>
        <taxon>Photobacterium</taxon>
    </lineage>
</organism>
<evidence type="ECO:0000256" key="4">
    <source>
        <dbReference type="ARBA" id="ARBA00022679"/>
    </source>
</evidence>
<evidence type="ECO:0000256" key="6">
    <source>
        <dbReference type="HAMAP-Rule" id="MF_01848"/>
    </source>
</evidence>
<dbReference type="EMBL" id="BBMN01000001">
    <property type="protein sequence ID" value="GAL03018.1"/>
    <property type="molecule type" value="Genomic_DNA"/>
</dbReference>
<dbReference type="Proteomes" id="UP000029227">
    <property type="component" value="Unassembled WGS sequence"/>
</dbReference>
<feature type="region of interest" description="Disordered" evidence="7">
    <location>
        <begin position="1"/>
        <end position="22"/>
    </location>
</feature>
<dbReference type="SUPFAM" id="SSF53335">
    <property type="entry name" value="S-adenosyl-L-methionine-dependent methyltransferases"/>
    <property type="match status" value="1"/>
</dbReference>
<comment type="similarity">
    <text evidence="6">Belongs to the methyltransferase superfamily. METTL16/RlmF family.</text>
</comment>
<gene>
    <name evidence="6" type="primary">rlmF</name>
    <name evidence="8" type="ORF">JCM19237_5911</name>
</gene>
<evidence type="ECO:0000256" key="7">
    <source>
        <dbReference type="SAM" id="MobiDB-lite"/>
    </source>
</evidence>
<dbReference type="InterPro" id="IPR016909">
    <property type="entry name" value="rRNA_lsu_MeTfrase_F"/>
</dbReference>
<dbReference type="HAMAP" id="MF_01848">
    <property type="entry name" value="23SrRNA_methyltr_F"/>
    <property type="match status" value="1"/>
</dbReference>
<keyword evidence="1 6" id="KW-0963">Cytoplasm</keyword>
<reference evidence="8 9" key="1">
    <citation type="journal article" date="2014" name="Genome Announc.">
        <title>Draft Genome Sequences of Two Vibrionaceae Species, Vibrio ponticus C121 and Photobacterium aphoticum C119, Isolated as Coral Reef Microbiota.</title>
        <authorList>
            <person name="Al-saari N."/>
            <person name="Meirelles P.M."/>
            <person name="Mino S."/>
            <person name="Suda W."/>
            <person name="Oshima K."/>
            <person name="Hattori M."/>
            <person name="Ohkuma M."/>
            <person name="Thompson F.L."/>
            <person name="Gomez-Gil B."/>
            <person name="Sawabe T."/>
            <person name="Sawabe T."/>
        </authorList>
    </citation>
    <scope>NUCLEOTIDE SEQUENCE [LARGE SCALE GENOMIC DNA]</scope>
    <source>
        <strain evidence="8 9">JCM 19237</strain>
    </source>
</reference>
<dbReference type="GO" id="GO:0052907">
    <property type="term" value="F:23S rRNA (adenine(1618)-N(6))-methyltransferase activity"/>
    <property type="evidence" value="ECO:0007669"/>
    <property type="project" value="UniProtKB-EC"/>
</dbReference>
<comment type="function">
    <text evidence="6">Specifically methylates the adenine in position 1618 of 23S rRNA.</text>
</comment>
<protein>
    <recommendedName>
        <fullName evidence="6">Ribosomal RNA large subunit methyltransferase F</fullName>
        <ecNumber evidence="6">2.1.1.181</ecNumber>
    </recommendedName>
    <alternativeName>
        <fullName evidence="6">23S rRNA mA1618 methyltransferase</fullName>
    </alternativeName>
    <alternativeName>
        <fullName evidence="6">rRNA adenine N-6-methyltransferase</fullName>
    </alternativeName>
</protein>
<evidence type="ECO:0000256" key="1">
    <source>
        <dbReference type="ARBA" id="ARBA00022490"/>
    </source>
</evidence>
<dbReference type="Gene3D" id="3.40.50.150">
    <property type="entry name" value="Vaccinia Virus protein VP39"/>
    <property type="match status" value="1"/>
</dbReference>
<dbReference type="EC" id="2.1.1.181" evidence="6"/>
<comment type="subcellular location">
    <subcellularLocation>
        <location evidence="6">Cytoplasm</location>
    </subcellularLocation>
</comment>
<comment type="caution">
    <text evidence="8">The sequence shown here is derived from an EMBL/GenBank/DDBJ whole genome shotgun (WGS) entry which is preliminary data.</text>
</comment>
<dbReference type="GO" id="GO:0070475">
    <property type="term" value="P:rRNA base methylation"/>
    <property type="evidence" value="ECO:0007669"/>
    <property type="project" value="TreeGrafter"/>
</dbReference>
<name>A0A090QLB7_9GAMM</name>
<keyword evidence="3 6" id="KW-0489">Methyltransferase</keyword>
<dbReference type="eggNOG" id="COG3129">
    <property type="taxonomic scope" value="Bacteria"/>
</dbReference>